<dbReference type="GO" id="GO:0031349">
    <property type="term" value="P:positive regulation of defense response"/>
    <property type="evidence" value="ECO:0007669"/>
    <property type="project" value="UniProtKB-ARBA"/>
</dbReference>
<dbReference type="Pfam" id="PF17942">
    <property type="entry name" value="Morc6_S5"/>
    <property type="match status" value="1"/>
</dbReference>
<dbReference type="GO" id="GO:0031047">
    <property type="term" value="P:regulatory ncRNA-mediated gene silencing"/>
    <property type="evidence" value="ECO:0007669"/>
    <property type="project" value="UniProtKB-KW"/>
</dbReference>
<dbReference type="GO" id="GO:0005524">
    <property type="term" value="F:ATP binding"/>
    <property type="evidence" value="ECO:0007669"/>
    <property type="project" value="UniProtKB-KW"/>
</dbReference>
<dbReference type="AlphaFoldDB" id="A0ABD3LKE2"/>
<evidence type="ECO:0000256" key="15">
    <source>
        <dbReference type="ARBA" id="ARBA00023242"/>
    </source>
</evidence>
<dbReference type="Pfam" id="PF13589">
    <property type="entry name" value="HATPase_c_3"/>
    <property type="match status" value="1"/>
</dbReference>
<evidence type="ECO:0000256" key="14">
    <source>
        <dbReference type="ARBA" id="ARBA00023204"/>
    </source>
</evidence>
<dbReference type="Proteomes" id="UP001634007">
    <property type="component" value="Unassembled WGS sequence"/>
</dbReference>
<comment type="similarity">
    <text evidence="3">Belongs to the MORC ATPase protein family.</text>
</comment>
<evidence type="ECO:0000256" key="5">
    <source>
        <dbReference type="ARBA" id="ARBA00022741"/>
    </source>
</evidence>
<feature type="region of interest" description="Disordered" evidence="17">
    <location>
        <begin position="594"/>
        <end position="621"/>
    </location>
</feature>
<dbReference type="InterPro" id="IPR036890">
    <property type="entry name" value="HATPase_C_sf"/>
</dbReference>
<evidence type="ECO:0000256" key="13">
    <source>
        <dbReference type="ARBA" id="ARBA00023158"/>
    </source>
</evidence>
<dbReference type="GO" id="GO:0006281">
    <property type="term" value="P:DNA repair"/>
    <property type="evidence" value="ECO:0007669"/>
    <property type="project" value="UniProtKB-KW"/>
</dbReference>
<keyword evidence="15" id="KW-0539">Nucleus</keyword>
<evidence type="ECO:0000256" key="16">
    <source>
        <dbReference type="SAM" id="Coils"/>
    </source>
</evidence>
<evidence type="ECO:0000256" key="11">
    <source>
        <dbReference type="ARBA" id="ARBA00022884"/>
    </source>
</evidence>
<dbReference type="Gene3D" id="3.30.565.10">
    <property type="entry name" value="Histidine kinase-like ATPase, C-terminal domain"/>
    <property type="match status" value="1"/>
</dbReference>
<proteinExistence type="inferred from homology"/>
<gene>
    <name evidence="19" type="ORF">ACJRO7_012726</name>
</gene>
<dbReference type="SUPFAM" id="SSF55874">
    <property type="entry name" value="ATPase domain of HSP90 chaperone/DNA topoisomerase II/histidine kinase"/>
    <property type="match status" value="1"/>
</dbReference>
<feature type="compositionally biased region" description="Low complexity" evidence="17">
    <location>
        <begin position="59"/>
        <end position="69"/>
    </location>
</feature>
<dbReference type="GO" id="GO:0006325">
    <property type="term" value="P:chromatin organization"/>
    <property type="evidence" value="ECO:0007669"/>
    <property type="project" value="UniProtKB-KW"/>
</dbReference>
<dbReference type="GO" id="GO:0003723">
    <property type="term" value="F:RNA binding"/>
    <property type="evidence" value="ECO:0007669"/>
    <property type="project" value="UniProtKB-KW"/>
</dbReference>
<keyword evidence="13" id="KW-0943">RNA-mediated gene silencing</keyword>
<organism evidence="19 20">
    <name type="scientific">Eucalyptus globulus</name>
    <name type="common">Tasmanian blue gum</name>
    <dbReference type="NCBI Taxonomy" id="34317"/>
    <lineage>
        <taxon>Eukaryota</taxon>
        <taxon>Viridiplantae</taxon>
        <taxon>Streptophyta</taxon>
        <taxon>Embryophyta</taxon>
        <taxon>Tracheophyta</taxon>
        <taxon>Spermatophyta</taxon>
        <taxon>Magnoliopsida</taxon>
        <taxon>eudicotyledons</taxon>
        <taxon>Gunneridae</taxon>
        <taxon>Pentapetalae</taxon>
        <taxon>rosids</taxon>
        <taxon>malvids</taxon>
        <taxon>Myrtales</taxon>
        <taxon>Myrtaceae</taxon>
        <taxon>Myrtoideae</taxon>
        <taxon>Eucalypteae</taxon>
        <taxon>Eucalyptus</taxon>
    </lineage>
</organism>
<name>A0ABD3LKE2_EUCGL</name>
<accession>A0ABD3LKE2</accession>
<evidence type="ECO:0000256" key="9">
    <source>
        <dbReference type="ARBA" id="ARBA00022840"/>
    </source>
</evidence>
<evidence type="ECO:0000256" key="6">
    <source>
        <dbReference type="ARBA" id="ARBA00022759"/>
    </source>
</evidence>
<dbReference type="GO" id="GO:0004519">
    <property type="term" value="F:endonuclease activity"/>
    <property type="evidence" value="ECO:0007669"/>
    <property type="project" value="UniProtKB-KW"/>
</dbReference>
<dbReference type="EMBL" id="JBJKBG010000002">
    <property type="protein sequence ID" value="KAL3751948.1"/>
    <property type="molecule type" value="Genomic_DNA"/>
</dbReference>
<keyword evidence="6" id="KW-0255">Endonuclease</keyword>
<feature type="compositionally biased region" description="Acidic residues" evidence="17">
    <location>
        <begin position="36"/>
        <end position="47"/>
    </location>
</feature>
<dbReference type="PANTHER" id="PTHR23336:SF72">
    <property type="entry name" value="PROTEIN MICRORCHIDIA 5"/>
    <property type="match status" value="1"/>
</dbReference>
<sequence>MDSIVKREPDDFVRTRSDRTPIYISSDDRNDGVDGGGDDDDDDDDSGCSDRSAGDGRCPRAAALGASARAPKRKKTRSLKEIDRDLALKKPRLDEEVVDFAVPVDFLAPLPPCSPVEAVDGDRTIQARAVRRQFWKAGDYEGESNRDVLASRDGTHFGMDRVRVHPKFLHSNATSHKWALGAFAELLDNAVDEVCNGATYVHIDLLENKRKNFIALVIEDNGGGMTPDKMRKCMSLGYSAKSKAANTIGQYGNGFKTSTMRLGADVIVFSRSGKLGGMSASQSIGMLSYTFLRATGKEDIIVPIVDYQKKGQEWSKIIRSSTEDWNRNFETILHWSPFENKEELLQQFNSLQNQGTRIMIYNLWEDDDGSLELNFDTDPHDIQIRGVNREEKKIKMAKQFPNLKHFLTYRHSLRSYASILYLRRPPDFRIILRGADVRHHSLVNDMMLSQKITYKPSNVADSVPNNSNMVASVTIGFVKDASYHIDVQGFNVYHKNRLIKPFWRVWNAAGSDGRGVIGVLEVNFIEPAHDKQDFERTIVLSKLEARLVVMQRNYWNTNCHHVGYAATQQSKKSVSSQMKGSNKIISPCSKFKQTVNQEEASTDLDESSEERSSDEASLANVDGQQTITCNSKIGSLGRASQTTVDSQFYSLMFLSIITYMLVRLKEENCDLRQRLKEKVGLDAMNLLHQLQVERERRKSLETKLKEGEEKIRDVDKEHTVLINMFVEERTRGEKEEDELREQLMAASSEIDRLLHMLRQLQDMKVLNRKVER</sequence>
<keyword evidence="4" id="KW-0540">Nuclease</keyword>
<comment type="caution">
    <text evidence="19">The sequence shown here is derived from an EMBL/GenBank/DDBJ whole genome shotgun (WGS) entry which is preliminary data.</text>
</comment>
<keyword evidence="12 16" id="KW-0175">Coiled coil</keyword>
<dbReference type="GO" id="GO:0016787">
    <property type="term" value="F:hydrolase activity"/>
    <property type="evidence" value="ECO:0007669"/>
    <property type="project" value="UniProtKB-KW"/>
</dbReference>
<keyword evidence="5" id="KW-0547">Nucleotide-binding</keyword>
<keyword evidence="10" id="KW-0156">Chromatin regulator</keyword>
<protein>
    <recommendedName>
        <fullName evidence="18">Morc S5 domain-containing protein</fullName>
    </recommendedName>
</protein>
<comment type="cofactor">
    <cofactor evidence="1">
        <name>Mn(2+)</name>
        <dbReference type="ChEBI" id="CHEBI:29035"/>
    </cofactor>
</comment>
<keyword evidence="8" id="KW-0378">Hydrolase</keyword>
<dbReference type="InterPro" id="IPR041006">
    <property type="entry name" value="Morc_S5"/>
</dbReference>
<evidence type="ECO:0000256" key="1">
    <source>
        <dbReference type="ARBA" id="ARBA00001936"/>
    </source>
</evidence>
<evidence type="ECO:0000256" key="8">
    <source>
        <dbReference type="ARBA" id="ARBA00022801"/>
    </source>
</evidence>
<dbReference type="InterPro" id="IPR045261">
    <property type="entry name" value="MORC_ATPase"/>
</dbReference>
<evidence type="ECO:0000256" key="4">
    <source>
        <dbReference type="ARBA" id="ARBA00022722"/>
    </source>
</evidence>
<evidence type="ECO:0000256" key="7">
    <source>
        <dbReference type="ARBA" id="ARBA00022763"/>
    </source>
</evidence>
<keyword evidence="20" id="KW-1185">Reference proteome</keyword>
<evidence type="ECO:0000259" key="18">
    <source>
        <dbReference type="Pfam" id="PF17942"/>
    </source>
</evidence>
<evidence type="ECO:0000313" key="20">
    <source>
        <dbReference type="Proteomes" id="UP001634007"/>
    </source>
</evidence>
<evidence type="ECO:0000256" key="17">
    <source>
        <dbReference type="SAM" id="MobiDB-lite"/>
    </source>
</evidence>
<evidence type="ECO:0000256" key="12">
    <source>
        <dbReference type="ARBA" id="ARBA00023054"/>
    </source>
</evidence>
<dbReference type="GO" id="GO:0005634">
    <property type="term" value="C:nucleus"/>
    <property type="evidence" value="ECO:0007669"/>
    <property type="project" value="UniProtKB-SubCell"/>
</dbReference>
<dbReference type="FunFam" id="3.30.565.10:FF:000075">
    <property type="entry name" value="MORC family CW-type zinc finger protein 4"/>
    <property type="match status" value="1"/>
</dbReference>
<evidence type="ECO:0000256" key="3">
    <source>
        <dbReference type="ARBA" id="ARBA00007845"/>
    </source>
</evidence>
<comment type="subcellular location">
    <subcellularLocation>
        <location evidence="2">Nucleus</location>
    </subcellularLocation>
</comment>
<evidence type="ECO:0000256" key="10">
    <source>
        <dbReference type="ARBA" id="ARBA00022853"/>
    </source>
</evidence>
<feature type="coiled-coil region" evidence="16">
    <location>
        <begin position="683"/>
        <end position="763"/>
    </location>
</feature>
<keyword evidence="9" id="KW-0067">ATP-binding</keyword>
<keyword evidence="14" id="KW-0234">DNA repair</keyword>
<keyword evidence="7" id="KW-0227">DNA damage</keyword>
<evidence type="ECO:0000313" key="19">
    <source>
        <dbReference type="EMBL" id="KAL3751948.1"/>
    </source>
</evidence>
<feature type="domain" description="Morc S5" evidence="18">
    <location>
        <begin position="411"/>
        <end position="555"/>
    </location>
</feature>
<dbReference type="PANTHER" id="PTHR23336">
    <property type="entry name" value="ZINC FINGER CW-TYPE COILED-COIL DOMAIN PROTEIN 3"/>
    <property type="match status" value="1"/>
</dbReference>
<evidence type="ECO:0000256" key="2">
    <source>
        <dbReference type="ARBA" id="ARBA00004123"/>
    </source>
</evidence>
<keyword evidence="11" id="KW-0694">RNA-binding</keyword>
<feature type="compositionally biased region" description="Basic and acidic residues" evidence="17">
    <location>
        <begin position="1"/>
        <end position="19"/>
    </location>
</feature>
<reference evidence="19 20" key="1">
    <citation type="submission" date="2024-11" db="EMBL/GenBank/DDBJ databases">
        <title>Chromosome-level genome assembly of Eucalyptus globulus Labill. provides insights into its genome evolution.</title>
        <authorList>
            <person name="Li X."/>
        </authorList>
    </citation>
    <scope>NUCLEOTIDE SEQUENCE [LARGE SCALE GENOMIC DNA]</scope>
    <source>
        <strain evidence="19">CL2024</strain>
        <tissue evidence="19">Fresh tender leaves</tissue>
    </source>
</reference>
<feature type="region of interest" description="Disordered" evidence="17">
    <location>
        <begin position="1"/>
        <end position="77"/>
    </location>
</feature>